<reference evidence="2" key="1">
    <citation type="submission" date="2020-03" db="EMBL/GenBank/DDBJ databases">
        <authorList>
            <person name="Weist P."/>
        </authorList>
    </citation>
    <scope>NUCLEOTIDE SEQUENCE</scope>
</reference>
<dbReference type="AlphaFoldDB" id="A0A9N7Y926"/>
<accession>A0A9N7Y926</accession>
<gene>
    <name evidence="2" type="ORF">PLEPLA_LOCUS10738</name>
</gene>
<comment type="caution">
    <text evidence="2">The sequence shown here is derived from an EMBL/GenBank/DDBJ whole genome shotgun (WGS) entry which is preliminary data.</text>
</comment>
<proteinExistence type="predicted"/>
<dbReference type="Proteomes" id="UP001153269">
    <property type="component" value="Unassembled WGS sequence"/>
</dbReference>
<evidence type="ECO:0000256" key="1">
    <source>
        <dbReference type="SAM" id="MobiDB-lite"/>
    </source>
</evidence>
<protein>
    <submittedName>
        <fullName evidence="2">Uncharacterized protein</fullName>
    </submittedName>
</protein>
<feature type="region of interest" description="Disordered" evidence="1">
    <location>
        <begin position="1"/>
        <end position="78"/>
    </location>
</feature>
<feature type="region of interest" description="Disordered" evidence="1">
    <location>
        <begin position="129"/>
        <end position="163"/>
    </location>
</feature>
<evidence type="ECO:0000313" key="2">
    <source>
        <dbReference type="EMBL" id="CAB1422820.1"/>
    </source>
</evidence>
<keyword evidence="3" id="KW-1185">Reference proteome</keyword>
<dbReference type="EMBL" id="CADEAL010000613">
    <property type="protein sequence ID" value="CAB1422820.1"/>
    <property type="molecule type" value="Genomic_DNA"/>
</dbReference>
<sequence>MPPPQRRGNKCDPLVLRNKNKEKTHRNSRSAREEIHRDKVKPGWGLSSRSLPRLYSPGPRLHTPGTESERAGWGGPGQGRLPAVLKVLRAPSRTVPPRATFFGLPGKNGKQQIPRPRLYPAHVSAWPTATPTGPAEYDSRPDCAPGSFKGSMMMMGPPHTPSL</sequence>
<feature type="compositionally biased region" description="Low complexity" evidence="1">
    <location>
        <begin position="45"/>
        <end position="61"/>
    </location>
</feature>
<organism evidence="2 3">
    <name type="scientific">Pleuronectes platessa</name>
    <name type="common">European plaice</name>
    <dbReference type="NCBI Taxonomy" id="8262"/>
    <lineage>
        <taxon>Eukaryota</taxon>
        <taxon>Metazoa</taxon>
        <taxon>Chordata</taxon>
        <taxon>Craniata</taxon>
        <taxon>Vertebrata</taxon>
        <taxon>Euteleostomi</taxon>
        <taxon>Actinopterygii</taxon>
        <taxon>Neopterygii</taxon>
        <taxon>Teleostei</taxon>
        <taxon>Neoteleostei</taxon>
        <taxon>Acanthomorphata</taxon>
        <taxon>Carangaria</taxon>
        <taxon>Pleuronectiformes</taxon>
        <taxon>Pleuronectoidei</taxon>
        <taxon>Pleuronectidae</taxon>
        <taxon>Pleuronectes</taxon>
    </lineage>
</organism>
<feature type="compositionally biased region" description="Basic and acidic residues" evidence="1">
    <location>
        <begin position="30"/>
        <end position="41"/>
    </location>
</feature>
<evidence type="ECO:0000313" key="3">
    <source>
        <dbReference type="Proteomes" id="UP001153269"/>
    </source>
</evidence>
<feature type="compositionally biased region" description="Basic residues" evidence="1">
    <location>
        <begin position="18"/>
        <end position="29"/>
    </location>
</feature>
<name>A0A9N7Y926_PLEPL</name>